<comment type="caution">
    <text evidence="1">The sequence shown here is derived from an EMBL/GenBank/DDBJ whole genome shotgun (WGS) entry which is preliminary data.</text>
</comment>
<proteinExistence type="predicted"/>
<name>A0A444V414_ACIRT</name>
<dbReference type="Proteomes" id="UP000289886">
    <property type="component" value="Unassembled WGS sequence"/>
</dbReference>
<dbReference type="AlphaFoldDB" id="A0A444V414"/>
<evidence type="ECO:0000313" key="1">
    <source>
        <dbReference type="EMBL" id="RXM95146.1"/>
    </source>
</evidence>
<gene>
    <name evidence="1" type="ORF">EOD39_17201</name>
</gene>
<keyword evidence="2" id="KW-1185">Reference proteome</keyword>
<accession>A0A444V414</accession>
<dbReference type="EMBL" id="SCEB01002623">
    <property type="protein sequence ID" value="RXM95146.1"/>
    <property type="molecule type" value="Genomic_DNA"/>
</dbReference>
<protein>
    <submittedName>
        <fullName evidence="1">Uncharacterized protein</fullName>
    </submittedName>
</protein>
<sequence length="96" mass="10393">MKESYDLPQKGMLVVGDPKEKELHDTERQTKHAVDFGSGGISDSSELQACSFIVPALGRPDVDVVIITQVCVDPVGMLESQQILCSPKQLAFAFDG</sequence>
<organism evidence="1 2">
    <name type="scientific">Acipenser ruthenus</name>
    <name type="common">Sterlet sturgeon</name>
    <dbReference type="NCBI Taxonomy" id="7906"/>
    <lineage>
        <taxon>Eukaryota</taxon>
        <taxon>Metazoa</taxon>
        <taxon>Chordata</taxon>
        <taxon>Craniata</taxon>
        <taxon>Vertebrata</taxon>
        <taxon>Euteleostomi</taxon>
        <taxon>Actinopterygii</taxon>
        <taxon>Chondrostei</taxon>
        <taxon>Acipenseriformes</taxon>
        <taxon>Acipenseridae</taxon>
        <taxon>Acipenser</taxon>
    </lineage>
</organism>
<reference evidence="1 2" key="1">
    <citation type="submission" date="2019-01" db="EMBL/GenBank/DDBJ databases">
        <title>Draft Genome and Complete Hox-Cluster Characterization of the Sterlet Sturgeon (Acipenser ruthenus).</title>
        <authorList>
            <person name="Wei Q."/>
        </authorList>
    </citation>
    <scope>NUCLEOTIDE SEQUENCE [LARGE SCALE GENOMIC DNA]</scope>
    <source>
        <strain evidence="1">WHYD16114868_AA</strain>
        <tissue evidence="1">Blood</tissue>
    </source>
</reference>
<evidence type="ECO:0000313" key="2">
    <source>
        <dbReference type="Proteomes" id="UP000289886"/>
    </source>
</evidence>